<dbReference type="AlphaFoldDB" id="A0A5B9W0H5"/>
<dbReference type="Proteomes" id="UP000324233">
    <property type="component" value="Chromosome"/>
</dbReference>
<feature type="compositionally biased region" description="Basic and acidic residues" evidence="4">
    <location>
        <begin position="516"/>
        <end position="525"/>
    </location>
</feature>
<accession>A0A5B9W0H5</accession>
<dbReference type="GO" id="GO:0009003">
    <property type="term" value="F:signal peptidase activity"/>
    <property type="evidence" value="ECO:0007669"/>
    <property type="project" value="UniProtKB-EC"/>
</dbReference>
<dbReference type="OrthoDB" id="9802919at2"/>
<dbReference type="InterPro" id="IPR000223">
    <property type="entry name" value="Pept_S26A_signal_pept_1"/>
</dbReference>
<dbReference type="RefSeq" id="WP_148593767.1">
    <property type="nucleotide sequence ID" value="NZ_CP042997.1"/>
</dbReference>
<evidence type="ECO:0000313" key="6">
    <source>
        <dbReference type="Proteomes" id="UP000324233"/>
    </source>
</evidence>
<evidence type="ECO:0000256" key="1">
    <source>
        <dbReference type="ARBA" id="ARBA00000677"/>
    </source>
</evidence>
<reference evidence="5 6" key="1">
    <citation type="submission" date="2019-08" db="EMBL/GenBank/DDBJ databases">
        <title>Deep-cultivation of Planctomycetes and their phenomic and genomic characterization uncovers novel biology.</title>
        <authorList>
            <person name="Wiegand S."/>
            <person name="Jogler M."/>
            <person name="Boedeker C."/>
            <person name="Pinto D."/>
            <person name="Vollmers J."/>
            <person name="Rivas-Marin E."/>
            <person name="Kohn T."/>
            <person name="Peeters S.H."/>
            <person name="Heuer A."/>
            <person name="Rast P."/>
            <person name="Oberbeckmann S."/>
            <person name="Bunk B."/>
            <person name="Jeske O."/>
            <person name="Meyerdierks A."/>
            <person name="Storesund J.E."/>
            <person name="Kallscheuer N."/>
            <person name="Luecker S."/>
            <person name="Lage O.M."/>
            <person name="Pohl T."/>
            <person name="Merkel B.J."/>
            <person name="Hornburger P."/>
            <person name="Mueller R.-W."/>
            <person name="Bruemmer F."/>
            <person name="Labrenz M."/>
            <person name="Spormann A.M."/>
            <person name="Op den Camp H."/>
            <person name="Overmann J."/>
            <person name="Amann R."/>
            <person name="Jetten M.S.M."/>
            <person name="Mascher T."/>
            <person name="Medema M.H."/>
            <person name="Devos D.P."/>
            <person name="Kaster A.-K."/>
            <person name="Ovreas L."/>
            <person name="Rohde M."/>
            <person name="Galperin M.Y."/>
            <person name="Jogler C."/>
        </authorList>
    </citation>
    <scope>NUCLEOTIDE SEQUENCE [LARGE SCALE GENOMIC DNA]</scope>
    <source>
        <strain evidence="5 6">OJF2</strain>
    </source>
</reference>
<dbReference type="InterPro" id="IPR036286">
    <property type="entry name" value="LexA/Signal_pep-like_sf"/>
</dbReference>
<dbReference type="GO" id="GO:0004252">
    <property type="term" value="F:serine-type endopeptidase activity"/>
    <property type="evidence" value="ECO:0007669"/>
    <property type="project" value="InterPro"/>
</dbReference>
<name>A0A5B9W0H5_9BACT</name>
<dbReference type="SUPFAM" id="SSF51306">
    <property type="entry name" value="LexA/Signal peptidase"/>
    <property type="match status" value="2"/>
</dbReference>
<gene>
    <name evidence="5" type="ORF">OJF2_22880</name>
</gene>
<dbReference type="GO" id="GO:0016020">
    <property type="term" value="C:membrane"/>
    <property type="evidence" value="ECO:0007669"/>
    <property type="project" value="InterPro"/>
</dbReference>
<feature type="region of interest" description="Disordered" evidence="4">
    <location>
        <begin position="516"/>
        <end position="536"/>
    </location>
</feature>
<dbReference type="InterPro" id="IPR019758">
    <property type="entry name" value="Pept_S26A_signal_pept_1_CS"/>
</dbReference>
<organism evidence="5 6">
    <name type="scientific">Aquisphaera giovannonii</name>
    <dbReference type="NCBI Taxonomy" id="406548"/>
    <lineage>
        <taxon>Bacteria</taxon>
        <taxon>Pseudomonadati</taxon>
        <taxon>Planctomycetota</taxon>
        <taxon>Planctomycetia</taxon>
        <taxon>Isosphaerales</taxon>
        <taxon>Isosphaeraceae</taxon>
        <taxon>Aquisphaera</taxon>
    </lineage>
</organism>
<evidence type="ECO:0000313" key="5">
    <source>
        <dbReference type="EMBL" id="QEH33759.1"/>
    </source>
</evidence>
<evidence type="ECO:0000256" key="3">
    <source>
        <dbReference type="PIRSR" id="PIRSR600223-1"/>
    </source>
</evidence>
<dbReference type="PANTHER" id="PTHR43390">
    <property type="entry name" value="SIGNAL PEPTIDASE I"/>
    <property type="match status" value="1"/>
</dbReference>
<keyword evidence="6" id="KW-1185">Reference proteome</keyword>
<proteinExistence type="predicted"/>
<evidence type="ECO:0000256" key="2">
    <source>
        <dbReference type="ARBA" id="ARBA00013208"/>
    </source>
</evidence>
<sequence length="588" mass="65377">MTRQPKRSSTLAPAPAAAVRTSAAEAAKKRRDRRESVESVVVVVVAFLLWSFEAEGFVIPTGSMAPTLMGRHKDVTCPECGHVYTVNADSEVDSSGSGASTGVKIVRGTCENCRCPARVDGVPSVAGDRIYTMKKGLHLPLVPALGEVGPRRWEIAVFKVPEEPEVRYIKRQVGLPSEIVRLQQGDLWRRPLDESEPFARLRRPFAHQKAMQVLVYDDAHRARSLRDDPRWDRWASSSDGWSESSPGRFAVNAAAESWSELRYRNLVPEPRHWDAIADGEKPPAPRTSLVTDFCSYNTDLSPHWQSNPRLASRPWLQPHWVGDLTLSGRVKITQPTGTLRLALIKGGRLYHADVDLQSGRATLLRDDEPLGEAAATRLNEVGEHSFTLSNVDDRLTLEVDGNLPFGDGLPYDSGGADGLARPASADLEPARIAARGVPLEVAGLQLRRDVYYTLSPGDADLPGLESLAFQGPNALFDLLADPEAYGRLGQPGWHDYPIGPGRYMMLGDNSPWSRDGRAWGRKDQVDPEAPGLGWDESGRESWEVPESLIIGKAFWVYWPHLQPMWPAWQLGDYRFPVRPNFEQIRWIR</sequence>
<dbReference type="Gene3D" id="2.10.109.10">
    <property type="entry name" value="Umud Fragment, subunit A"/>
    <property type="match status" value="2"/>
</dbReference>
<evidence type="ECO:0000256" key="4">
    <source>
        <dbReference type="SAM" id="MobiDB-lite"/>
    </source>
</evidence>
<feature type="active site" evidence="3">
    <location>
        <position position="63"/>
    </location>
</feature>
<protein>
    <recommendedName>
        <fullName evidence="2">signal peptidase I</fullName>
        <ecNumber evidence="2">3.4.21.89</ecNumber>
    </recommendedName>
</protein>
<dbReference type="PROSITE" id="PS00761">
    <property type="entry name" value="SPASE_I_3"/>
    <property type="match status" value="1"/>
</dbReference>
<dbReference type="PANTHER" id="PTHR43390:SF1">
    <property type="entry name" value="CHLOROPLAST PROCESSING PEPTIDASE"/>
    <property type="match status" value="1"/>
</dbReference>
<dbReference type="PRINTS" id="PR00727">
    <property type="entry name" value="LEADERPTASE"/>
</dbReference>
<dbReference type="EC" id="3.4.21.89" evidence="2"/>
<comment type="catalytic activity">
    <reaction evidence="1">
        <text>Cleavage of hydrophobic, N-terminal signal or leader sequences from secreted and periplasmic proteins.</text>
        <dbReference type="EC" id="3.4.21.89"/>
    </reaction>
</comment>
<feature type="region of interest" description="Disordered" evidence="4">
    <location>
        <begin position="1"/>
        <end position="20"/>
    </location>
</feature>
<dbReference type="EMBL" id="CP042997">
    <property type="protein sequence ID" value="QEH33759.1"/>
    <property type="molecule type" value="Genomic_DNA"/>
</dbReference>
<feature type="active site" evidence="3">
    <location>
        <position position="170"/>
    </location>
</feature>
<dbReference type="GO" id="GO:0006465">
    <property type="term" value="P:signal peptide processing"/>
    <property type="evidence" value="ECO:0007669"/>
    <property type="project" value="TreeGrafter"/>
</dbReference>
<dbReference type="KEGG" id="agv:OJF2_22880"/>